<keyword evidence="1" id="KW-1133">Transmembrane helix</keyword>
<evidence type="ECO:0000313" key="2">
    <source>
        <dbReference type="EMBL" id="MDT1974941.1"/>
    </source>
</evidence>
<dbReference type="AlphaFoldDB" id="A0AAW8RH12"/>
<dbReference type="EMBL" id="JALRMR010000014">
    <property type="protein sequence ID" value="MDT1974941.1"/>
    <property type="molecule type" value="Genomic_DNA"/>
</dbReference>
<dbReference type="Pfam" id="PF17332">
    <property type="entry name" value="DUF5592"/>
    <property type="match status" value="1"/>
</dbReference>
<organism evidence="2 3">
    <name type="scientific">Carnobacterium divergens</name>
    <name type="common">Lactobacillus divergens</name>
    <dbReference type="NCBI Taxonomy" id="2748"/>
    <lineage>
        <taxon>Bacteria</taxon>
        <taxon>Bacillati</taxon>
        <taxon>Bacillota</taxon>
        <taxon>Bacilli</taxon>
        <taxon>Lactobacillales</taxon>
        <taxon>Carnobacteriaceae</taxon>
        <taxon>Carnobacterium</taxon>
    </lineage>
</organism>
<feature type="transmembrane region" description="Helical" evidence="1">
    <location>
        <begin position="20"/>
        <end position="40"/>
    </location>
</feature>
<gene>
    <name evidence="2" type="ORF">MX635_11100</name>
</gene>
<comment type="caution">
    <text evidence="2">The sequence shown here is derived from an EMBL/GenBank/DDBJ whole genome shotgun (WGS) entry which is preliminary data.</text>
</comment>
<evidence type="ECO:0000256" key="1">
    <source>
        <dbReference type="SAM" id="Phobius"/>
    </source>
</evidence>
<proteinExistence type="predicted"/>
<reference evidence="2" key="1">
    <citation type="submission" date="2022-04" db="EMBL/GenBank/DDBJ databases">
        <title>Draft genome sequences of lactic acid bacteria (LAB) strains involved in meat spoilage.</title>
        <authorList>
            <person name="Palevich N."/>
        </authorList>
    </citation>
    <scope>NUCLEOTIDE SEQUENCE</scope>
    <source>
        <strain evidence="2">9-14</strain>
    </source>
</reference>
<accession>A0AAW8RH12</accession>
<dbReference type="InterPro" id="IPR020275">
    <property type="entry name" value="DUF5592"/>
</dbReference>
<dbReference type="RefSeq" id="WP_311780765.1">
    <property type="nucleotide sequence ID" value="NZ_JALRMR010000014.1"/>
</dbReference>
<dbReference type="Proteomes" id="UP001249945">
    <property type="component" value="Unassembled WGS sequence"/>
</dbReference>
<keyword evidence="1" id="KW-0472">Membrane</keyword>
<protein>
    <submittedName>
        <fullName evidence="2">DUF5592 family protein</fullName>
    </submittedName>
</protein>
<name>A0AAW8RH12_CARDV</name>
<sequence>MNDYSNLKIPRDIKAQVKLYMFYLVDIMVVVGLIYGGYMFQNMVQFTLGHYAMLQVTNFSLGIFLCAKPSSCPEKRNIQVIMQLLMKDQRKYVTEDYSNE</sequence>
<keyword evidence="1" id="KW-0812">Transmembrane</keyword>
<evidence type="ECO:0000313" key="3">
    <source>
        <dbReference type="Proteomes" id="UP001249945"/>
    </source>
</evidence>